<dbReference type="AlphaFoldDB" id="A0A4S4MSP0"/>
<proteinExistence type="predicted"/>
<evidence type="ECO:0000256" key="1">
    <source>
        <dbReference type="SAM" id="MobiDB-lite"/>
    </source>
</evidence>
<organism evidence="2 3">
    <name type="scientific">Antrodiella citrinella</name>
    <dbReference type="NCBI Taxonomy" id="2447956"/>
    <lineage>
        <taxon>Eukaryota</taxon>
        <taxon>Fungi</taxon>
        <taxon>Dikarya</taxon>
        <taxon>Basidiomycota</taxon>
        <taxon>Agaricomycotina</taxon>
        <taxon>Agaricomycetes</taxon>
        <taxon>Polyporales</taxon>
        <taxon>Steccherinaceae</taxon>
        <taxon>Antrodiella</taxon>
    </lineage>
</organism>
<protein>
    <submittedName>
        <fullName evidence="2">Uncharacterized protein</fullName>
    </submittedName>
</protein>
<dbReference type="Proteomes" id="UP000308730">
    <property type="component" value="Unassembled WGS sequence"/>
</dbReference>
<feature type="region of interest" description="Disordered" evidence="1">
    <location>
        <begin position="256"/>
        <end position="279"/>
    </location>
</feature>
<keyword evidence="3" id="KW-1185">Reference proteome</keyword>
<feature type="region of interest" description="Disordered" evidence="1">
    <location>
        <begin position="1"/>
        <end position="21"/>
    </location>
</feature>
<name>A0A4S4MSP0_9APHY</name>
<sequence length="296" mass="32863">MVQGPSGSQQYTPGQQAAAPPGQETITYAAYQPQTHTFVSQQHQPYPQVPAQEPVQAFSSMLMGTIERTIERVERGVLDNMRRLDTTHRDRQTILDNNVQELQKNILVSRDQAHEETRQVAKWIEASHAFHVKALCQVQERMDTLQRSVGTLSAPIALESEDSEQPAEKSLTERMDRIECLLYELLEKSNDPDASKPVVEMRDMGTSPHVEPEPVKVFLDVDTQTVTAAHHDAIVGPSVPPAVYADANTSPLEIEQTDFGVGPRTPEPEELDVAPPTTPRVKISELSIQARAYAPS</sequence>
<feature type="compositionally biased region" description="Polar residues" evidence="1">
    <location>
        <begin position="1"/>
        <end position="15"/>
    </location>
</feature>
<dbReference type="OrthoDB" id="436852at2759"/>
<gene>
    <name evidence="2" type="ORF">EUX98_g5833</name>
</gene>
<accession>A0A4S4MSP0</accession>
<evidence type="ECO:0000313" key="2">
    <source>
        <dbReference type="EMBL" id="THH28358.1"/>
    </source>
</evidence>
<evidence type="ECO:0000313" key="3">
    <source>
        <dbReference type="Proteomes" id="UP000308730"/>
    </source>
</evidence>
<dbReference type="EMBL" id="SGPM01000184">
    <property type="protein sequence ID" value="THH28358.1"/>
    <property type="molecule type" value="Genomic_DNA"/>
</dbReference>
<comment type="caution">
    <text evidence="2">The sequence shown here is derived from an EMBL/GenBank/DDBJ whole genome shotgun (WGS) entry which is preliminary data.</text>
</comment>
<reference evidence="2 3" key="1">
    <citation type="submission" date="2019-02" db="EMBL/GenBank/DDBJ databases">
        <title>Genome sequencing of the rare red list fungi Antrodiella citrinella (Flaviporus citrinellus).</title>
        <authorList>
            <person name="Buettner E."/>
            <person name="Kellner H."/>
        </authorList>
    </citation>
    <scope>NUCLEOTIDE SEQUENCE [LARGE SCALE GENOMIC DNA]</scope>
    <source>
        <strain evidence="2 3">DSM 108506</strain>
    </source>
</reference>